<protein>
    <recommendedName>
        <fullName evidence="2">C2H2-type domain-containing protein</fullName>
    </recommendedName>
</protein>
<accession>A0AAV2LQD3</accession>
<keyword evidence="4" id="KW-1185">Reference proteome</keyword>
<evidence type="ECO:0000313" key="4">
    <source>
        <dbReference type="Proteomes" id="UP001497482"/>
    </source>
</evidence>
<evidence type="ECO:0000256" key="1">
    <source>
        <dbReference type="SAM" id="MobiDB-lite"/>
    </source>
</evidence>
<dbReference type="PROSITE" id="PS00028">
    <property type="entry name" value="ZINC_FINGER_C2H2_1"/>
    <property type="match status" value="1"/>
</dbReference>
<reference evidence="3 4" key="1">
    <citation type="submission" date="2024-04" db="EMBL/GenBank/DDBJ databases">
        <authorList>
            <person name="Waldvogel A.-M."/>
            <person name="Schoenle A."/>
        </authorList>
    </citation>
    <scope>NUCLEOTIDE SEQUENCE [LARGE SCALE GENOMIC DNA]</scope>
</reference>
<gene>
    <name evidence="3" type="ORF">KC01_LOCUS32031</name>
</gene>
<feature type="region of interest" description="Disordered" evidence="1">
    <location>
        <begin position="210"/>
        <end position="234"/>
    </location>
</feature>
<organism evidence="3 4">
    <name type="scientific">Knipowitschia caucasica</name>
    <name type="common">Caucasian dwarf goby</name>
    <name type="synonym">Pomatoschistus caucasicus</name>
    <dbReference type="NCBI Taxonomy" id="637954"/>
    <lineage>
        <taxon>Eukaryota</taxon>
        <taxon>Metazoa</taxon>
        <taxon>Chordata</taxon>
        <taxon>Craniata</taxon>
        <taxon>Vertebrata</taxon>
        <taxon>Euteleostomi</taxon>
        <taxon>Actinopterygii</taxon>
        <taxon>Neopterygii</taxon>
        <taxon>Teleostei</taxon>
        <taxon>Neoteleostei</taxon>
        <taxon>Acanthomorphata</taxon>
        <taxon>Gobiaria</taxon>
        <taxon>Gobiiformes</taxon>
        <taxon>Gobioidei</taxon>
        <taxon>Gobiidae</taxon>
        <taxon>Gobiinae</taxon>
        <taxon>Knipowitschia</taxon>
    </lineage>
</organism>
<evidence type="ECO:0000259" key="2">
    <source>
        <dbReference type="PROSITE" id="PS00028"/>
    </source>
</evidence>
<proteinExistence type="predicted"/>
<dbReference type="Proteomes" id="UP001497482">
    <property type="component" value="Chromosome 4"/>
</dbReference>
<dbReference type="EMBL" id="OZ035826">
    <property type="protein sequence ID" value="CAL1604535.1"/>
    <property type="molecule type" value="Genomic_DNA"/>
</dbReference>
<dbReference type="InterPro" id="IPR013087">
    <property type="entry name" value="Znf_C2H2_type"/>
</dbReference>
<dbReference type="AlphaFoldDB" id="A0AAV2LQD3"/>
<sequence length="234" mass="26131">MHSRSPDFRLVCGIDGCLREYRVYNSFYYHVKRTHTHHLFQVQAEGGEEESSSGMATASLGRAEEDDVAAVNTAEVLNEDGQSNGSESEAPARVNTLGINLSKQATAFLLQAREANRLTQRAVNQMVTATQQYQASLVEHLRLQVNRVFEQHSEDLGSLKTEAMAVFDQFADPFSEISTTHLQDKKIKELLQPVEPEAVMSKQTYRYASKNQKYGQPDDIENAACSRGYIPSPA</sequence>
<feature type="domain" description="C2H2-type" evidence="2">
    <location>
        <begin position="12"/>
        <end position="35"/>
    </location>
</feature>
<evidence type="ECO:0000313" key="3">
    <source>
        <dbReference type="EMBL" id="CAL1604535.1"/>
    </source>
</evidence>
<name>A0AAV2LQD3_KNICA</name>